<dbReference type="Pfam" id="PF00126">
    <property type="entry name" value="HTH_1"/>
    <property type="match status" value="1"/>
</dbReference>
<comment type="similarity">
    <text evidence="1">Belongs to the LysR transcriptional regulatory family.</text>
</comment>
<dbReference type="PROSITE" id="PS50931">
    <property type="entry name" value="HTH_LYSR"/>
    <property type="match status" value="1"/>
</dbReference>
<dbReference type="GO" id="GO:0003700">
    <property type="term" value="F:DNA-binding transcription factor activity"/>
    <property type="evidence" value="ECO:0007669"/>
    <property type="project" value="InterPro"/>
</dbReference>
<dbReference type="Proteomes" id="UP000318590">
    <property type="component" value="Unassembled WGS sequence"/>
</dbReference>
<dbReference type="Gene3D" id="3.40.190.10">
    <property type="entry name" value="Periplasmic binding protein-like II"/>
    <property type="match status" value="2"/>
</dbReference>
<feature type="domain" description="HTH lysR-type" evidence="5">
    <location>
        <begin position="8"/>
        <end position="65"/>
    </location>
</feature>
<dbReference type="InterPro" id="IPR058163">
    <property type="entry name" value="LysR-type_TF_proteobact-type"/>
</dbReference>
<reference evidence="6 7" key="1">
    <citation type="submission" date="2019-06" db="EMBL/GenBank/DDBJ databases">
        <title>Paenimaribius caenipelagi gen. nov., sp. nov., isolated from a tidal flat.</title>
        <authorList>
            <person name="Yoon J.-H."/>
        </authorList>
    </citation>
    <scope>NUCLEOTIDE SEQUENCE [LARGE SCALE GENOMIC DNA]</scope>
    <source>
        <strain evidence="6 7">JBTF-M29</strain>
    </source>
</reference>
<name>A0A547PM48_9RHOB</name>
<keyword evidence="4" id="KW-0804">Transcription</keyword>
<dbReference type="EMBL" id="VFSV01000052">
    <property type="protein sequence ID" value="TRD15207.1"/>
    <property type="molecule type" value="Genomic_DNA"/>
</dbReference>
<evidence type="ECO:0000256" key="4">
    <source>
        <dbReference type="ARBA" id="ARBA00023163"/>
    </source>
</evidence>
<dbReference type="InterPro" id="IPR005119">
    <property type="entry name" value="LysR_subst-bd"/>
</dbReference>
<evidence type="ECO:0000313" key="6">
    <source>
        <dbReference type="EMBL" id="TRD15207.1"/>
    </source>
</evidence>
<comment type="caution">
    <text evidence="6">The sequence shown here is derived from an EMBL/GenBank/DDBJ whole genome shotgun (WGS) entry which is preliminary data.</text>
</comment>
<dbReference type="SUPFAM" id="SSF46785">
    <property type="entry name" value="Winged helix' DNA-binding domain"/>
    <property type="match status" value="1"/>
</dbReference>
<gene>
    <name evidence="6" type="ORF">FEV53_17450</name>
</gene>
<dbReference type="OrthoDB" id="5526340at2"/>
<evidence type="ECO:0000259" key="5">
    <source>
        <dbReference type="PROSITE" id="PS50931"/>
    </source>
</evidence>
<evidence type="ECO:0000256" key="1">
    <source>
        <dbReference type="ARBA" id="ARBA00009437"/>
    </source>
</evidence>
<sequence length="294" mass="32145">MARYARLPSLSLLRSFEAAGRYESFTMAAEELGVTQGAISRQVRELESVLGLRLFRRVGRAVRLTDAGRGFYETVTRDLDSLQTSVARAVSGGEGASVLSIAVLPTFAARWLIPRLPDFKAQYPDVELELRSHTKPFDLTAHRMDLAIHFGRGDWPGTRLVPLCPEDLVVVCSRDLSERAGSASAIFALPLLHLSSRPGLWARYRMQKGLPALGALPGPRLDQFSMVIAGALAGLGAAILPTYLIEEELASEALVCVGRLDPADDEGYFLATPLGQDNNLATAFSKWIRRQVPR</sequence>
<keyword evidence="3" id="KW-0238">DNA-binding</keyword>
<dbReference type="InterPro" id="IPR036388">
    <property type="entry name" value="WH-like_DNA-bd_sf"/>
</dbReference>
<evidence type="ECO:0000256" key="2">
    <source>
        <dbReference type="ARBA" id="ARBA00023015"/>
    </source>
</evidence>
<dbReference type="AlphaFoldDB" id="A0A547PM48"/>
<keyword evidence="2" id="KW-0805">Transcription regulation</keyword>
<dbReference type="SUPFAM" id="SSF53850">
    <property type="entry name" value="Periplasmic binding protein-like II"/>
    <property type="match status" value="1"/>
</dbReference>
<dbReference type="PANTHER" id="PTHR30537">
    <property type="entry name" value="HTH-TYPE TRANSCRIPTIONAL REGULATOR"/>
    <property type="match status" value="1"/>
</dbReference>
<dbReference type="PANTHER" id="PTHR30537:SF74">
    <property type="entry name" value="HTH-TYPE TRANSCRIPTIONAL REGULATOR TRPI"/>
    <property type="match status" value="1"/>
</dbReference>
<organism evidence="6 7">
    <name type="scientific">Palleronia caenipelagi</name>
    <dbReference type="NCBI Taxonomy" id="2489174"/>
    <lineage>
        <taxon>Bacteria</taxon>
        <taxon>Pseudomonadati</taxon>
        <taxon>Pseudomonadota</taxon>
        <taxon>Alphaproteobacteria</taxon>
        <taxon>Rhodobacterales</taxon>
        <taxon>Roseobacteraceae</taxon>
        <taxon>Palleronia</taxon>
    </lineage>
</organism>
<dbReference type="PRINTS" id="PR00039">
    <property type="entry name" value="HTHLYSR"/>
</dbReference>
<dbReference type="InterPro" id="IPR036390">
    <property type="entry name" value="WH_DNA-bd_sf"/>
</dbReference>
<dbReference type="RefSeq" id="WP_142836029.1">
    <property type="nucleotide sequence ID" value="NZ_VFSV01000052.1"/>
</dbReference>
<evidence type="ECO:0000313" key="7">
    <source>
        <dbReference type="Proteomes" id="UP000318590"/>
    </source>
</evidence>
<keyword evidence="7" id="KW-1185">Reference proteome</keyword>
<dbReference type="FunFam" id="1.10.10.10:FF:000001">
    <property type="entry name" value="LysR family transcriptional regulator"/>
    <property type="match status" value="1"/>
</dbReference>
<proteinExistence type="inferred from homology"/>
<dbReference type="Pfam" id="PF03466">
    <property type="entry name" value="LysR_substrate"/>
    <property type="match status" value="1"/>
</dbReference>
<dbReference type="InterPro" id="IPR000847">
    <property type="entry name" value="LysR_HTH_N"/>
</dbReference>
<dbReference type="GO" id="GO:0043565">
    <property type="term" value="F:sequence-specific DNA binding"/>
    <property type="evidence" value="ECO:0007669"/>
    <property type="project" value="TreeGrafter"/>
</dbReference>
<dbReference type="GO" id="GO:0006351">
    <property type="term" value="P:DNA-templated transcription"/>
    <property type="evidence" value="ECO:0007669"/>
    <property type="project" value="TreeGrafter"/>
</dbReference>
<dbReference type="Gene3D" id="1.10.10.10">
    <property type="entry name" value="Winged helix-like DNA-binding domain superfamily/Winged helix DNA-binding domain"/>
    <property type="match status" value="1"/>
</dbReference>
<evidence type="ECO:0000256" key="3">
    <source>
        <dbReference type="ARBA" id="ARBA00023125"/>
    </source>
</evidence>
<protein>
    <submittedName>
        <fullName evidence="6">LysR family transcriptional regulator</fullName>
    </submittedName>
</protein>
<accession>A0A547PM48</accession>